<dbReference type="PROSITE" id="PS51767">
    <property type="entry name" value="PEPTIDASE_A1"/>
    <property type="match status" value="1"/>
</dbReference>
<evidence type="ECO:0000256" key="7">
    <source>
        <dbReference type="ARBA" id="ARBA00022750"/>
    </source>
</evidence>
<evidence type="ECO:0000256" key="6">
    <source>
        <dbReference type="ARBA" id="ARBA00022729"/>
    </source>
</evidence>
<feature type="transmembrane region" description="Helical" evidence="15">
    <location>
        <begin position="462"/>
        <end position="484"/>
    </location>
</feature>
<dbReference type="KEGG" id="psoj:PHYSODRAFT_348172"/>
<dbReference type="RefSeq" id="XP_009536784.1">
    <property type="nucleotide sequence ID" value="XM_009538489.1"/>
</dbReference>
<accession>G5AB73</accession>
<dbReference type="PROSITE" id="PS00141">
    <property type="entry name" value="ASP_PROTEASE"/>
    <property type="match status" value="1"/>
</dbReference>
<dbReference type="SMR" id="G5AB73"/>
<evidence type="ECO:0000256" key="3">
    <source>
        <dbReference type="ARBA" id="ARBA00009544"/>
    </source>
</evidence>
<dbReference type="SUPFAM" id="SSF50630">
    <property type="entry name" value="Acid proteases"/>
    <property type="match status" value="1"/>
</dbReference>
<dbReference type="AlphaFoldDB" id="G5AB73"/>
<sequence>MQVAAILPMALSLSLATTAQAGDVLQQKLWGLSSGLAYYVQVNVGSQLYSSSSGSSASDSFNLLLDTGSANTAVVTADCCSLTNEHLYSCSDSDTCVDQGTAVSVTYVSGSWSGEVVEDTFSGEGLGTVESMPFAEITAEDSFISSGYDGIVGLGYKAIASPSSDPPTPYFDKVQSADGLSDVFSLQMCGALQALSLSNVSLADDSYLYAGEFVLGGTHGASGESFHKGDIVYTPLVQEKYYNVLVTDIGVNGESLGLDCETINSPRSIIDSGTSNIAFPSSVYSAVIAELKTQVEKVTTDVSDSFFDDDSTCCSSECDPTNADSIIYSLPGLTISLAVDDDKSQQMTITIPAEYIWRPLVVSTGQGESACRVFGISEGSFTLLGDVFMDGLFTVHDRENERVGLAVADNCPNGVTSSKNITVETMTSEDSFCSCVGSSDRKSSLLSSYVPFSGKPCFFWQWWMYVVLVAIVIIVLMLVAYGYYCWKRRKLLRQIEELRQSQNQPRVQRSLYTNDRLDRNLLQTPTQPSSVYIVEAYTPPTAATVPIMNGGVPATNDYRLASSPSVRFNPNTTGAPATAAPATPASSSTITNHHYQHEDHQLRRRHRCRSLRHLRSHARWRRNVLKLLPLLSDAKSCADDTGYTIYPFSGKPTDEQMKAICANPTCTGVLQDAIDTDLPDCTIDFEATQLNVCTELTDYGARCGVFE</sequence>
<keyword evidence="19" id="KW-1185">Reference proteome</keyword>
<evidence type="ECO:0000256" key="2">
    <source>
        <dbReference type="ARBA" id="ARBA00007447"/>
    </source>
</evidence>
<feature type="region of interest" description="Disordered" evidence="14">
    <location>
        <begin position="570"/>
        <end position="603"/>
    </location>
</feature>
<evidence type="ECO:0000256" key="8">
    <source>
        <dbReference type="ARBA" id="ARBA00022801"/>
    </source>
</evidence>
<dbReference type="GeneID" id="20648949"/>
<keyword evidence="10" id="KW-0865">Zymogen</keyword>
<keyword evidence="9" id="KW-0928">Hypersensitive response elicitation</keyword>
<reference evidence="18 19" key="1">
    <citation type="journal article" date="2006" name="Science">
        <title>Phytophthora genome sequences uncover evolutionary origins and mechanisms of pathogenesis.</title>
        <authorList>
            <person name="Tyler B.M."/>
            <person name="Tripathy S."/>
            <person name="Zhang X."/>
            <person name="Dehal P."/>
            <person name="Jiang R.H."/>
            <person name="Aerts A."/>
            <person name="Arredondo F.D."/>
            <person name="Baxter L."/>
            <person name="Bensasson D."/>
            <person name="Beynon J.L."/>
            <person name="Chapman J."/>
            <person name="Damasceno C.M."/>
            <person name="Dorrance A.E."/>
            <person name="Dou D."/>
            <person name="Dickerman A.W."/>
            <person name="Dubchak I.L."/>
            <person name="Garbelotto M."/>
            <person name="Gijzen M."/>
            <person name="Gordon S.G."/>
            <person name="Govers F."/>
            <person name="Grunwald N.J."/>
            <person name="Huang W."/>
            <person name="Ivors K.L."/>
            <person name="Jones R.W."/>
            <person name="Kamoun S."/>
            <person name="Krampis K."/>
            <person name="Lamour K.H."/>
            <person name="Lee M.K."/>
            <person name="McDonald W.H."/>
            <person name="Medina M."/>
            <person name="Meijer H.J."/>
            <person name="Nordberg E.K."/>
            <person name="Maclean D.J."/>
            <person name="Ospina-Giraldo M.D."/>
            <person name="Morris P.F."/>
            <person name="Phuntumart V."/>
            <person name="Putnam N.H."/>
            <person name="Rash S."/>
            <person name="Rose J.K."/>
            <person name="Sakihama Y."/>
            <person name="Salamov A.A."/>
            <person name="Savidor A."/>
            <person name="Scheuring C.F."/>
            <person name="Smith B.M."/>
            <person name="Sobral B.W."/>
            <person name="Terry A."/>
            <person name="Torto-Alalibo T.A."/>
            <person name="Win J."/>
            <person name="Xu Z."/>
            <person name="Zhang H."/>
            <person name="Grigoriev I.V."/>
            <person name="Rokhsar D.S."/>
            <person name="Boore J.L."/>
        </authorList>
    </citation>
    <scope>NUCLEOTIDE SEQUENCE [LARGE SCALE GENOMIC DNA]</scope>
    <source>
        <strain evidence="18 19">P6497</strain>
    </source>
</reference>
<comment type="similarity">
    <text evidence="2 13">Belongs to the peptidase A1 family.</text>
</comment>
<dbReference type="InterPro" id="IPR001461">
    <property type="entry name" value="Aspartic_peptidase_A1"/>
</dbReference>
<comment type="subcellular location">
    <subcellularLocation>
        <location evidence="1">Secreted</location>
    </subcellularLocation>
</comment>
<evidence type="ECO:0000256" key="11">
    <source>
        <dbReference type="ARBA" id="ARBA00023157"/>
    </source>
</evidence>
<keyword evidence="5 13" id="KW-0645">Protease</keyword>
<feature type="active site" evidence="12">
    <location>
        <position position="271"/>
    </location>
</feature>
<protein>
    <submittedName>
        <fullName evidence="18">Pepsin-like aspartic protease A1</fullName>
    </submittedName>
</protein>
<evidence type="ECO:0000313" key="18">
    <source>
        <dbReference type="EMBL" id="EGZ07218.1"/>
    </source>
</evidence>
<keyword evidence="6 16" id="KW-0732">Signal</keyword>
<feature type="domain" description="Peptidase A1" evidence="17">
    <location>
        <begin position="38"/>
        <end position="406"/>
    </location>
</feature>
<dbReference type="SUPFAM" id="SSF48647">
    <property type="entry name" value="Fungal elicitin"/>
    <property type="match status" value="1"/>
</dbReference>
<dbReference type="InParanoid" id="G5AB73"/>
<comment type="similarity">
    <text evidence="3">Belongs to the elicitin family.</text>
</comment>
<evidence type="ECO:0000259" key="17">
    <source>
        <dbReference type="PROSITE" id="PS51767"/>
    </source>
</evidence>
<dbReference type="Gene3D" id="1.10.239.10">
    <property type="entry name" value="Elicitin domain"/>
    <property type="match status" value="1"/>
</dbReference>
<dbReference type="Proteomes" id="UP000002640">
    <property type="component" value="Unassembled WGS sequence"/>
</dbReference>
<feature type="active site" evidence="12">
    <location>
        <position position="66"/>
    </location>
</feature>
<dbReference type="PRINTS" id="PR00792">
    <property type="entry name" value="PEPSIN"/>
</dbReference>
<keyword evidence="8 13" id="KW-0378">Hydrolase</keyword>
<dbReference type="OMA" id="VLMEAFY"/>
<dbReference type="GO" id="GO:0006508">
    <property type="term" value="P:proteolysis"/>
    <property type="evidence" value="ECO:0007669"/>
    <property type="project" value="UniProtKB-KW"/>
</dbReference>
<evidence type="ECO:0000256" key="10">
    <source>
        <dbReference type="ARBA" id="ARBA00023145"/>
    </source>
</evidence>
<feature type="chain" id="PRO_5003473187" evidence="16">
    <location>
        <begin position="22"/>
        <end position="707"/>
    </location>
</feature>
<dbReference type="InterPro" id="IPR002200">
    <property type="entry name" value="Elicitin"/>
</dbReference>
<dbReference type="SMART" id="SM01187">
    <property type="entry name" value="Elicitin"/>
    <property type="match status" value="1"/>
</dbReference>
<evidence type="ECO:0000256" key="1">
    <source>
        <dbReference type="ARBA" id="ARBA00004613"/>
    </source>
</evidence>
<evidence type="ECO:0000256" key="12">
    <source>
        <dbReference type="PIRSR" id="PIRSR601461-1"/>
    </source>
</evidence>
<keyword evidence="4" id="KW-0964">Secreted</keyword>
<dbReference type="Gene3D" id="2.40.70.10">
    <property type="entry name" value="Acid Proteases"/>
    <property type="match status" value="2"/>
</dbReference>
<dbReference type="PANTHER" id="PTHR47965:SF12">
    <property type="entry name" value="ASPARTIC PROTEINASE 3-RELATED"/>
    <property type="match status" value="1"/>
</dbReference>
<dbReference type="InterPro" id="IPR021109">
    <property type="entry name" value="Peptidase_aspartic_dom_sf"/>
</dbReference>
<evidence type="ECO:0000256" key="5">
    <source>
        <dbReference type="ARBA" id="ARBA00022670"/>
    </source>
</evidence>
<organism evidence="18 19">
    <name type="scientific">Phytophthora sojae (strain P6497)</name>
    <name type="common">Soybean stem and root rot agent</name>
    <name type="synonym">Phytophthora megasperma f. sp. glycines</name>
    <dbReference type="NCBI Taxonomy" id="1094619"/>
    <lineage>
        <taxon>Eukaryota</taxon>
        <taxon>Sar</taxon>
        <taxon>Stramenopiles</taxon>
        <taxon>Oomycota</taxon>
        <taxon>Peronosporomycetes</taxon>
        <taxon>Peronosporales</taxon>
        <taxon>Peronosporaceae</taxon>
        <taxon>Phytophthora</taxon>
    </lineage>
</organism>
<feature type="signal peptide" evidence="16">
    <location>
        <begin position="1"/>
        <end position="21"/>
    </location>
</feature>
<dbReference type="STRING" id="1094619.G5AB73"/>
<evidence type="ECO:0000256" key="4">
    <source>
        <dbReference type="ARBA" id="ARBA00022525"/>
    </source>
</evidence>
<evidence type="ECO:0000256" key="16">
    <source>
        <dbReference type="SAM" id="SignalP"/>
    </source>
</evidence>
<dbReference type="PANTHER" id="PTHR47965">
    <property type="entry name" value="ASPARTYL PROTEASE-RELATED"/>
    <property type="match status" value="1"/>
</dbReference>
<gene>
    <name evidence="18" type="ORF">PHYSODRAFT_348172</name>
</gene>
<evidence type="ECO:0000313" key="19">
    <source>
        <dbReference type="Proteomes" id="UP000002640"/>
    </source>
</evidence>
<keyword evidence="15" id="KW-0472">Membrane</keyword>
<keyword evidence="15" id="KW-1133">Transmembrane helix</keyword>
<dbReference type="Pfam" id="PF00964">
    <property type="entry name" value="Elicitin"/>
    <property type="match status" value="1"/>
</dbReference>
<proteinExistence type="inferred from homology"/>
<dbReference type="InterPro" id="IPR036470">
    <property type="entry name" value="Elicitin_sf"/>
</dbReference>
<dbReference type="InterPro" id="IPR033121">
    <property type="entry name" value="PEPTIDASE_A1"/>
</dbReference>
<dbReference type="InterPro" id="IPR001969">
    <property type="entry name" value="Aspartic_peptidase_AS"/>
</dbReference>
<name>G5AB73_PHYSP</name>
<keyword evidence="7 13" id="KW-0064">Aspartyl protease</keyword>
<dbReference type="GO" id="GO:0004190">
    <property type="term" value="F:aspartic-type endopeptidase activity"/>
    <property type="evidence" value="ECO:0007669"/>
    <property type="project" value="UniProtKB-KW"/>
</dbReference>
<dbReference type="GO" id="GO:0052040">
    <property type="term" value="P:symbiont-mediated perturbation of host programmed cell death"/>
    <property type="evidence" value="ECO:0007669"/>
    <property type="project" value="UniProtKB-KW"/>
</dbReference>
<evidence type="ECO:0000256" key="14">
    <source>
        <dbReference type="SAM" id="MobiDB-lite"/>
    </source>
</evidence>
<evidence type="ECO:0000256" key="15">
    <source>
        <dbReference type="SAM" id="Phobius"/>
    </source>
</evidence>
<dbReference type="GO" id="GO:0005576">
    <property type="term" value="C:extracellular region"/>
    <property type="evidence" value="ECO:0007669"/>
    <property type="project" value="UniProtKB-SubCell"/>
</dbReference>
<dbReference type="Pfam" id="PF00026">
    <property type="entry name" value="Asp"/>
    <property type="match status" value="1"/>
</dbReference>
<keyword evidence="11" id="KW-1015">Disulfide bond</keyword>
<evidence type="ECO:0000256" key="13">
    <source>
        <dbReference type="RuleBase" id="RU000454"/>
    </source>
</evidence>
<feature type="compositionally biased region" description="Low complexity" evidence="14">
    <location>
        <begin position="570"/>
        <end position="592"/>
    </location>
</feature>
<dbReference type="EMBL" id="JH159162">
    <property type="protein sequence ID" value="EGZ07218.1"/>
    <property type="molecule type" value="Genomic_DNA"/>
</dbReference>
<keyword evidence="15" id="KW-0812">Transmembrane</keyword>
<evidence type="ECO:0000256" key="9">
    <source>
        <dbReference type="ARBA" id="ARBA00022978"/>
    </source>
</evidence>